<dbReference type="PANTHER" id="PTHR46623">
    <property type="entry name" value="CARBOXYMETHYLENEBUTENOLIDASE-RELATED"/>
    <property type="match status" value="1"/>
</dbReference>
<feature type="domain" description="Dienelactone hydrolase" evidence="2">
    <location>
        <begin position="92"/>
        <end position="296"/>
    </location>
</feature>
<dbReference type="OrthoDB" id="199597at2759"/>
<dbReference type="GO" id="GO:0016787">
    <property type="term" value="F:hydrolase activity"/>
    <property type="evidence" value="ECO:0007669"/>
    <property type="project" value="UniProtKB-KW"/>
</dbReference>
<proteinExistence type="predicted"/>
<evidence type="ECO:0000259" key="2">
    <source>
        <dbReference type="Pfam" id="PF01738"/>
    </source>
</evidence>
<evidence type="ECO:0000313" key="4">
    <source>
        <dbReference type="Proteomes" id="UP000693970"/>
    </source>
</evidence>
<evidence type="ECO:0000256" key="1">
    <source>
        <dbReference type="SAM" id="SignalP"/>
    </source>
</evidence>
<gene>
    <name evidence="3" type="ORF">IV203_026508</name>
</gene>
<reference evidence="3" key="1">
    <citation type="journal article" date="2021" name="Sci. Rep.">
        <title>Diploid genomic architecture of Nitzschia inconspicua, an elite biomass production diatom.</title>
        <authorList>
            <person name="Oliver A."/>
            <person name="Podell S."/>
            <person name="Pinowska A."/>
            <person name="Traller J.C."/>
            <person name="Smith S.R."/>
            <person name="McClure R."/>
            <person name="Beliaev A."/>
            <person name="Bohutskyi P."/>
            <person name="Hill E.A."/>
            <person name="Rabines A."/>
            <person name="Zheng H."/>
            <person name="Allen L.Z."/>
            <person name="Kuo A."/>
            <person name="Grigoriev I.V."/>
            <person name="Allen A.E."/>
            <person name="Hazlebeck D."/>
            <person name="Allen E.E."/>
        </authorList>
    </citation>
    <scope>NUCLEOTIDE SEQUENCE</scope>
    <source>
        <strain evidence="3">Hildebrandi</strain>
    </source>
</reference>
<dbReference type="InterPro" id="IPR002925">
    <property type="entry name" value="Dienelactn_hydro"/>
</dbReference>
<accession>A0A9K3PXA9</accession>
<keyword evidence="3" id="KW-0378">Hydrolase</keyword>
<sequence length="299" mass="33512">MMQQRVVWLKILLWIFRDSIVAGWSLKAPPSTGLGSSKPPDFSFLPSSFLHVMDHILSPPPPKNEFKALEDISNAKIPTDNGEAEIFAYVSEPVAPKTSEPLPLLILIHEFFGLNESIQQKADALANELQCRVVAPDTFRGINTDFVPQAIWLALSTPQDRVNRDLDAVVQHYSEKSSKLAVMGFCYGGGKAVRYTIQNQPQAATVIFYGNPVTDPDELKRLQAPVFAAYGRNDIQFPMPLLQQFQLALNSANIENDIKIYDGVGHAFWKNIEQIRRGEEPASSAYRQCTDFLRRFFAA</sequence>
<dbReference type="InterPro" id="IPR051049">
    <property type="entry name" value="Dienelactone_hydrolase-like"/>
</dbReference>
<dbReference type="EMBL" id="JAGRRH010000010">
    <property type="protein sequence ID" value="KAG7363148.1"/>
    <property type="molecule type" value="Genomic_DNA"/>
</dbReference>
<keyword evidence="1" id="KW-0732">Signal</keyword>
<feature type="chain" id="PRO_5039911796" evidence="1">
    <location>
        <begin position="24"/>
        <end position="299"/>
    </location>
</feature>
<dbReference type="AlphaFoldDB" id="A0A9K3PXA9"/>
<reference evidence="3" key="2">
    <citation type="submission" date="2021-04" db="EMBL/GenBank/DDBJ databases">
        <authorList>
            <person name="Podell S."/>
        </authorList>
    </citation>
    <scope>NUCLEOTIDE SEQUENCE</scope>
    <source>
        <strain evidence="3">Hildebrandi</strain>
    </source>
</reference>
<dbReference type="Proteomes" id="UP000693970">
    <property type="component" value="Unassembled WGS sequence"/>
</dbReference>
<name>A0A9K3PXA9_9STRA</name>
<dbReference type="PANTHER" id="PTHR46623:SF7">
    <property type="entry name" value="CARBOXYMETHYLENEBUTENOLIDASE"/>
    <property type="match status" value="1"/>
</dbReference>
<comment type="caution">
    <text evidence="3">The sequence shown here is derived from an EMBL/GenBank/DDBJ whole genome shotgun (WGS) entry which is preliminary data.</text>
</comment>
<evidence type="ECO:0000313" key="3">
    <source>
        <dbReference type="EMBL" id="KAG7363148.1"/>
    </source>
</evidence>
<feature type="signal peptide" evidence="1">
    <location>
        <begin position="1"/>
        <end position="23"/>
    </location>
</feature>
<dbReference type="Pfam" id="PF01738">
    <property type="entry name" value="DLH"/>
    <property type="match status" value="1"/>
</dbReference>
<organism evidence="3 4">
    <name type="scientific">Nitzschia inconspicua</name>
    <dbReference type="NCBI Taxonomy" id="303405"/>
    <lineage>
        <taxon>Eukaryota</taxon>
        <taxon>Sar</taxon>
        <taxon>Stramenopiles</taxon>
        <taxon>Ochrophyta</taxon>
        <taxon>Bacillariophyta</taxon>
        <taxon>Bacillariophyceae</taxon>
        <taxon>Bacillariophycidae</taxon>
        <taxon>Bacillariales</taxon>
        <taxon>Bacillariaceae</taxon>
        <taxon>Nitzschia</taxon>
    </lineage>
</organism>
<protein>
    <submittedName>
        <fullName evidence="3">Dienelactone hydrolase family-domain containing protein</fullName>
    </submittedName>
</protein>
<keyword evidence="4" id="KW-1185">Reference proteome</keyword>